<dbReference type="PANTHER" id="PTHR31676:SF188">
    <property type="entry name" value="DUF538 DOMAIN-CONTAINING PROTEIN"/>
    <property type="match status" value="1"/>
</dbReference>
<dbReference type="SUPFAM" id="SSF141562">
    <property type="entry name" value="At5g01610-like"/>
    <property type="match status" value="1"/>
</dbReference>
<dbReference type="EMBL" id="JARYMX010000079">
    <property type="protein sequence ID" value="KAJ9535998.1"/>
    <property type="molecule type" value="Genomic_DNA"/>
</dbReference>
<evidence type="ECO:0000313" key="1">
    <source>
        <dbReference type="EMBL" id="KAJ9535998.1"/>
    </source>
</evidence>
<evidence type="ECO:0000313" key="2">
    <source>
        <dbReference type="Proteomes" id="UP001172457"/>
    </source>
</evidence>
<protein>
    <submittedName>
        <fullName evidence="1">Uncharacterized protein</fullName>
    </submittedName>
</protein>
<dbReference type="Gene3D" id="2.30.240.10">
    <property type="entry name" value="At5g01610-like"/>
    <property type="match status" value="1"/>
</dbReference>
<accession>A0AA38SBT9</accession>
<dbReference type="Pfam" id="PF04398">
    <property type="entry name" value="DUF538"/>
    <property type="match status" value="1"/>
</dbReference>
<dbReference type="Proteomes" id="UP001172457">
    <property type="component" value="Unassembled WGS sequence"/>
</dbReference>
<name>A0AA38SBT9_9ASTR</name>
<keyword evidence="2" id="KW-1185">Reference proteome</keyword>
<dbReference type="AlphaFoldDB" id="A0AA38SBT9"/>
<organism evidence="1 2">
    <name type="scientific">Centaurea solstitialis</name>
    <name type="common">yellow star-thistle</name>
    <dbReference type="NCBI Taxonomy" id="347529"/>
    <lineage>
        <taxon>Eukaryota</taxon>
        <taxon>Viridiplantae</taxon>
        <taxon>Streptophyta</taxon>
        <taxon>Embryophyta</taxon>
        <taxon>Tracheophyta</taxon>
        <taxon>Spermatophyta</taxon>
        <taxon>Magnoliopsida</taxon>
        <taxon>eudicotyledons</taxon>
        <taxon>Gunneridae</taxon>
        <taxon>Pentapetalae</taxon>
        <taxon>asterids</taxon>
        <taxon>campanulids</taxon>
        <taxon>Asterales</taxon>
        <taxon>Asteraceae</taxon>
        <taxon>Carduoideae</taxon>
        <taxon>Cardueae</taxon>
        <taxon>Centaureinae</taxon>
        <taxon>Centaurea</taxon>
    </lineage>
</organism>
<reference evidence="1" key="1">
    <citation type="submission" date="2023-03" db="EMBL/GenBank/DDBJ databases">
        <title>Chromosome-scale reference genome and RAD-based genetic map of yellow starthistle (Centaurea solstitialis) reveal putative structural variation and QTLs associated with invader traits.</title>
        <authorList>
            <person name="Reatini B."/>
            <person name="Cang F.A."/>
            <person name="Jiang Q."/>
            <person name="Mckibben M.T.W."/>
            <person name="Barker M.S."/>
            <person name="Rieseberg L.H."/>
            <person name="Dlugosch K.M."/>
        </authorList>
    </citation>
    <scope>NUCLEOTIDE SEQUENCE</scope>
    <source>
        <strain evidence="1">CAN-66</strain>
        <tissue evidence="1">Leaf</tissue>
    </source>
</reference>
<proteinExistence type="predicted"/>
<sequence length="139" mass="15624">MSPITPEIRASAEIITGHDVCKEKIKTLLKEFELPSGLMPLEDIEELGRVKDTGLMWVKQKKSILHKFEKAGKTVQYGPEITGYVEKRKIKKMTGSKSKELFLWIGVTEIVVDGPPANKITIKTTTGISQTFPKEYFDA</sequence>
<dbReference type="InterPro" id="IPR007493">
    <property type="entry name" value="DUF538"/>
</dbReference>
<comment type="caution">
    <text evidence="1">The sequence shown here is derived from an EMBL/GenBank/DDBJ whole genome shotgun (WGS) entry which is preliminary data.</text>
</comment>
<dbReference type="InterPro" id="IPR036758">
    <property type="entry name" value="At5g01610-like"/>
</dbReference>
<dbReference type="PANTHER" id="PTHR31676">
    <property type="entry name" value="T31J12.3 PROTEIN-RELATED"/>
    <property type="match status" value="1"/>
</dbReference>
<gene>
    <name evidence="1" type="ORF">OSB04_un000840</name>
</gene>